<keyword evidence="3" id="KW-1185">Reference proteome</keyword>
<dbReference type="EMBL" id="JAQQXT010000005">
    <property type="protein sequence ID" value="MDC8771821.1"/>
    <property type="molecule type" value="Genomic_DNA"/>
</dbReference>
<comment type="caution">
    <text evidence="2">The sequence shown here is derived from an EMBL/GenBank/DDBJ whole genome shotgun (WGS) entry which is preliminary data.</text>
</comment>
<reference evidence="2 3" key="1">
    <citation type="submission" date="2022-10" db="EMBL/GenBank/DDBJ databases">
        <title>Paucibacter sp. hw1 Genome sequencing.</title>
        <authorList>
            <person name="Park S."/>
        </authorList>
    </citation>
    <scope>NUCLEOTIDE SEQUENCE [LARGE SCALE GENOMIC DNA]</scope>
    <source>
        <strain evidence="3">hw1</strain>
    </source>
</reference>
<evidence type="ECO:0000313" key="3">
    <source>
        <dbReference type="Proteomes" id="UP001221189"/>
    </source>
</evidence>
<organism evidence="2 3">
    <name type="scientific">Roseateles albus</name>
    <dbReference type="NCBI Taxonomy" id="2987525"/>
    <lineage>
        <taxon>Bacteria</taxon>
        <taxon>Pseudomonadati</taxon>
        <taxon>Pseudomonadota</taxon>
        <taxon>Betaproteobacteria</taxon>
        <taxon>Burkholderiales</taxon>
        <taxon>Sphaerotilaceae</taxon>
        <taxon>Roseateles</taxon>
    </lineage>
</organism>
<evidence type="ECO:0000313" key="2">
    <source>
        <dbReference type="EMBL" id="MDC8771821.1"/>
    </source>
</evidence>
<evidence type="ECO:0000259" key="1">
    <source>
        <dbReference type="Pfam" id="PF00403"/>
    </source>
</evidence>
<feature type="domain" description="HMA" evidence="1">
    <location>
        <begin position="4"/>
        <end position="45"/>
    </location>
</feature>
<sequence>MYEFKLPDMTCGHCVAAITKLVATVDAEAKPLFDREAKVLRVESEKGRDVFVAALTEEGYPPAV</sequence>
<dbReference type="Proteomes" id="UP001221189">
    <property type="component" value="Unassembled WGS sequence"/>
</dbReference>
<dbReference type="Pfam" id="PF00403">
    <property type="entry name" value="HMA"/>
    <property type="match status" value="1"/>
</dbReference>
<name>A0ABT5KD15_9BURK</name>
<dbReference type="InterPro" id="IPR006121">
    <property type="entry name" value="HMA_dom"/>
</dbReference>
<dbReference type="InterPro" id="IPR036163">
    <property type="entry name" value="HMA_dom_sf"/>
</dbReference>
<dbReference type="RefSeq" id="WP_273600112.1">
    <property type="nucleotide sequence ID" value="NZ_JAQQXT010000005.1"/>
</dbReference>
<proteinExistence type="predicted"/>
<dbReference type="Gene3D" id="3.30.70.100">
    <property type="match status" value="1"/>
</dbReference>
<accession>A0ABT5KD15</accession>
<protein>
    <submittedName>
        <fullName evidence="2">Heavy-metal-associated domain-containing protein</fullName>
    </submittedName>
</protein>
<dbReference type="SUPFAM" id="SSF55008">
    <property type="entry name" value="HMA, heavy metal-associated domain"/>
    <property type="match status" value="1"/>
</dbReference>
<gene>
    <name evidence="2" type="ORF">PRZ03_09595</name>
</gene>